<evidence type="ECO:0000259" key="2">
    <source>
        <dbReference type="Pfam" id="PF00534"/>
    </source>
</evidence>
<accession>A0A9D2MG00</accession>
<dbReference type="PANTHER" id="PTHR46401">
    <property type="entry name" value="GLYCOSYLTRANSFERASE WBBK-RELATED"/>
    <property type="match status" value="1"/>
</dbReference>
<evidence type="ECO:0000313" key="5">
    <source>
        <dbReference type="Proteomes" id="UP000823877"/>
    </source>
</evidence>
<dbReference type="CDD" id="cd03801">
    <property type="entry name" value="GT4_PimA-like"/>
    <property type="match status" value="1"/>
</dbReference>
<organism evidence="4 5">
    <name type="scientific">Candidatus Eubacterium faecale</name>
    <dbReference type="NCBI Taxonomy" id="2838568"/>
    <lineage>
        <taxon>Bacteria</taxon>
        <taxon>Bacillati</taxon>
        <taxon>Bacillota</taxon>
        <taxon>Clostridia</taxon>
        <taxon>Eubacteriales</taxon>
        <taxon>Eubacteriaceae</taxon>
        <taxon>Eubacterium</taxon>
    </lineage>
</organism>
<evidence type="ECO:0000313" key="4">
    <source>
        <dbReference type="EMBL" id="HJB74076.1"/>
    </source>
</evidence>
<keyword evidence="1" id="KW-0808">Transferase</keyword>
<feature type="domain" description="Glycosyl transferase family 1" evidence="2">
    <location>
        <begin position="190"/>
        <end position="344"/>
    </location>
</feature>
<comment type="caution">
    <text evidence="4">The sequence shown here is derived from an EMBL/GenBank/DDBJ whole genome shotgun (WGS) entry which is preliminary data.</text>
</comment>
<dbReference type="InterPro" id="IPR028098">
    <property type="entry name" value="Glyco_trans_4-like_N"/>
</dbReference>
<dbReference type="EMBL" id="DWXN01000001">
    <property type="protein sequence ID" value="HJB74076.1"/>
    <property type="molecule type" value="Genomic_DNA"/>
</dbReference>
<dbReference type="SUPFAM" id="SSF53756">
    <property type="entry name" value="UDP-Glycosyltransferase/glycogen phosphorylase"/>
    <property type="match status" value="1"/>
</dbReference>
<dbReference type="InterPro" id="IPR001296">
    <property type="entry name" value="Glyco_trans_1"/>
</dbReference>
<evidence type="ECO:0000259" key="3">
    <source>
        <dbReference type="Pfam" id="PF13439"/>
    </source>
</evidence>
<dbReference type="GO" id="GO:0009103">
    <property type="term" value="P:lipopolysaccharide biosynthetic process"/>
    <property type="evidence" value="ECO:0007669"/>
    <property type="project" value="TreeGrafter"/>
</dbReference>
<dbReference type="GO" id="GO:0016757">
    <property type="term" value="F:glycosyltransferase activity"/>
    <property type="evidence" value="ECO:0007669"/>
    <property type="project" value="InterPro"/>
</dbReference>
<dbReference type="PANTHER" id="PTHR46401:SF2">
    <property type="entry name" value="GLYCOSYLTRANSFERASE WBBK-RELATED"/>
    <property type="match status" value="1"/>
</dbReference>
<dbReference type="Pfam" id="PF00534">
    <property type="entry name" value="Glycos_transf_1"/>
    <property type="match status" value="1"/>
</dbReference>
<dbReference type="Pfam" id="PF13439">
    <property type="entry name" value="Glyco_transf_4"/>
    <property type="match status" value="1"/>
</dbReference>
<feature type="domain" description="Glycosyltransferase subfamily 4-like N-terminal" evidence="3">
    <location>
        <begin position="12"/>
        <end position="175"/>
    </location>
</feature>
<evidence type="ECO:0000256" key="1">
    <source>
        <dbReference type="ARBA" id="ARBA00022679"/>
    </source>
</evidence>
<gene>
    <name evidence="4" type="ORF">IAA37_00165</name>
</gene>
<sequence length="375" mass="42230">MIGHKRIPSREGGVEIVVYELSSFLAKAGNRVDVYNRGGSHVSGSRFKSEDMPLDPKVKIITVPTPKSKTLNAFVYSFFASLRALFGGYDVIHFHAEGPAVMCFLPKLFGIRTVATIHGLDWQRSKWGGFASKYLKFGEKTAAKYADEIIVLSRSVQDYFKKEYGRETVYIPNGVRAPQIRSLSLLAEKYGLKKDGYLLYLGRIVPEKGIHYLIDAYSALHTEMPLVIAGGSSHSQAYFEELKVKAQGKKIVFTDFVQGRELEELYSNAYLYVLPSDLEGMPISLLEAMSYSNCCLTSDIEECTQVCGDNAVYFKKSNVKDLKNKLEFLLGSRDAVENYKQRAAQYVLSRYSWENAGKKTLALYRGEPLEDTDRK</sequence>
<protein>
    <submittedName>
        <fullName evidence="4">Glycosyltransferase family 4 protein</fullName>
    </submittedName>
</protein>
<reference evidence="4" key="1">
    <citation type="journal article" date="2021" name="PeerJ">
        <title>Extensive microbial diversity within the chicken gut microbiome revealed by metagenomics and culture.</title>
        <authorList>
            <person name="Gilroy R."/>
            <person name="Ravi A."/>
            <person name="Getino M."/>
            <person name="Pursley I."/>
            <person name="Horton D.L."/>
            <person name="Alikhan N.F."/>
            <person name="Baker D."/>
            <person name="Gharbi K."/>
            <person name="Hall N."/>
            <person name="Watson M."/>
            <person name="Adriaenssens E.M."/>
            <person name="Foster-Nyarko E."/>
            <person name="Jarju S."/>
            <person name="Secka A."/>
            <person name="Antonio M."/>
            <person name="Oren A."/>
            <person name="Chaudhuri R.R."/>
            <person name="La Ragione R."/>
            <person name="Hildebrand F."/>
            <person name="Pallen M.J."/>
        </authorList>
    </citation>
    <scope>NUCLEOTIDE SEQUENCE</scope>
    <source>
        <strain evidence="4">CHK188-16595</strain>
    </source>
</reference>
<dbReference type="Gene3D" id="3.40.50.2000">
    <property type="entry name" value="Glycogen Phosphorylase B"/>
    <property type="match status" value="2"/>
</dbReference>
<name>A0A9D2MG00_9FIRM</name>
<dbReference type="Proteomes" id="UP000823877">
    <property type="component" value="Unassembled WGS sequence"/>
</dbReference>
<dbReference type="AlphaFoldDB" id="A0A9D2MG00"/>
<proteinExistence type="predicted"/>
<reference evidence="4" key="2">
    <citation type="submission" date="2021-04" db="EMBL/GenBank/DDBJ databases">
        <authorList>
            <person name="Gilroy R."/>
        </authorList>
    </citation>
    <scope>NUCLEOTIDE SEQUENCE</scope>
    <source>
        <strain evidence="4">CHK188-16595</strain>
    </source>
</reference>